<dbReference type="Pfam" id="PF00069">
    <property type="entry name" value="Pkinase"/>
    <property type="match status" value="1"/>
</dbReference>
<keyword evidence="5 6" id="KW-0067">ATP-binding</keyword>
<feature type="compositionally biased region" description="Low complexity" evidence="7">
    <location>
        <begin position="487"/>
        <end position="505"/>
    </location>
</feature>
<dbReference type="PROSITE" id="PS00107">
    <property type="entry name" value="PROTEIN_KINASE_ATP"/>
    <property type="match status" value="1"/>
</dbReference>
<keyword evidence="1" id="KW-0723">Serine/threonine-protein kinase</keyword>
<dbReference type="OrthoDB" id="68483at2759"/>
<evidence type="ECO:0000256" key="3">
    <source>
        <dbReference type="ARBA" id="ARBA00022741"/>
    </source>
</evidence>
<keyword evidence="2" id="KW-0808">Transferase</keyword>
<keyword evidence="10" id="KW-1185">Reference proteome</keyword>
<evidence type="ECO:0000256" key="5">
    <source>
        <dbReference type="ARBA" id="ARBA00022840"/>
    </source>
</evidence>
<feature type="compositionally biased region" description="Gly residues" evidence="7">
    <location>
        <begin position="465"/>
        <end position="476"/>
    </location>
</feature>
<dbReference type="PROSITE" id="PS50011">
    <property type="entry name" value="PROTEIN_KINASE_DOM"/>
    <property type="match status" value="1"/>
</dbReference>
<feature type="compositionally biased region" description="Low complexity" evidence="7">
    <location>
        <begin position="440"/>
        <end position="464"/>
    </location>
</feature>
<sequence>MSGSSRNSGSSSLSSFKIIKKLGKGRFSKVVLAKSNDEKLYAIKIISQVDKPSIAHQGYNAIASIKNEVMIMGVLNKYNHANILRLFDVIDDTERAKTFLVLEYCCNGELSLSNLRSISSALNIFRSILNGLEFLHLNEIIHRDIKPSNLLIDYSGTVKIADFGISYRQTGNDIEDQTELNRFVSTPLFIPPELCPCDTEDDKKRNLKKKTKHKIDFKIDVWALGITFYYFIFHQYPFYNENKFKLFHCIVNDKLKFLNMMDCPIFNNTEEDYFYSHGEKIMLFTKLCDLLTKMLNKNPTKRISSFNLKKNECLLFDLKNSASRNEYIESNFKLLNRECTELKHSHGIWKKLIHGRKKTNQLLHHSNADPQISAPKLLGPQTQMLLFNDNAKLLMNLSSSTVGSSSDDDQNCMDTSCSSSSASTSLQAANIISKDSVLPAKTNKSTNNNTTTTTATTTSSNVGSSVGGGSAGGSVGTGPILGHEHSFGTGVSLSGSTSTGSTTLSSSKRITNLNLLINNKTTTENTKVPRQQKHQFQDLSAYIERL</sequence>
<proteinExistence type="predicted"/>
<name>A0A1E4TNI9_PACTA</name>
<dbReference type="GO" id="GO:0030447">
    <property type="term" value="P:filamentous growth"/>
    <property type="evidence" value="ECO:0007669"/>
    <property type="project" value="UniProtKB-ARBA"/>
</dbReference>
<dbReference type="InterPro" id="IPR000719">
    <property type="entry name" value="Prot_kinase_dom"/>
</dbReference>
<evidence type="ECO:0000256" key="4">
    <source>
        <dbReference type="ARBA" id="ARBA00022777"/>
    </source>
</evidence>
<gene>
    <name evidence="9" type="ORF">PACTADRAFT_51910</name>
</gene>
<feature type="domain" description="Protein kinase" evidence="8">
    <location>
        <begin position="16"/>
        <end position="314"/>
    </location>
</feature>
<dbReference type="InterPro" id="IPR017441">
    <property type="entry name" value="Protein_kinase_ATP_BS"/>
</dbReference>
<evidence type="ECO:0000256" key="2">
    <source>
        <dbReference type="ARBA" id="ARBA00022679"/>
    </source>
</evidence>
<evidence type="ECO:0000259" key="8">
    <source>
        <dbReference type="PROSITE" id="PS50011"/>
    </source>
</evidence>
<dbReference type="InterPro" id="IPR008271">
    <property type="entry name" value="Ser/Thr_kinase_AS"/>
</dbReference>
<keyword evidence="4" id="KW-0418">Kinase</keyword>
<dbReference type="PANTHER" id="PTHR24345">
    <property type="entry name" value="SERINE/THREONINE-PROTEIN KINASE PLK"/>
    <property type="match status" value="1"/>
</dbReference>
<evidence type="ECO:0000256" key="7">
    <source>
        <dbReference type="SAM" id="MobiDB-lite"/>
    </source>
</evidence>
<dbReference type="Proteomes" id="UP000094236">
    <property type="component" value="Unassembled WGS sequence"/>
</dbReference>
<dbReference type="GO" id="GO:0005634">
    <property type="term" value="C:nucleus"/>
    <property type="evidence" value="ECO:0007669"/>
    <property type="project" value="TreeGrafter"/>
</dbReference>
<dbReference type="STRING" id="669874.A0A1E4TNI9"/>
<dbReference type="SUPFAM" id="SSF56112">
    <property type="entry name" value="Protein kinase-like (PK-like)"/>
    <property type="match status" value="1"/>
</dbReference>
<dbReference type="PANTHER" id="PTHR24345:SF0">
    <property type="entry name" value="CELL CYCLE SERINE_THREONINE-PROTEIN KINASE CDC5_MSD2"/>
    <property type="match status" value="1"/>
</dbReference>
<reference evidence="10" key="1">
    <citation type="submission" date="2016-05" db="EMBL/GenBank/DDBJ databases">
        <title>Comparative genomics of biotechnologically important yeasts.</title>
        <authorList>
            <consortium name="DOE Joint Genome Institute"/>
            <person name="Riley R."/>
            <person name="Haridas S."/>
            <person name="Wolfe K.H."/>
            <person name="Lopes M.R."/>
            <person name="Hittinger C.T."/>
            <person name="Goker M."/>
            <person name="Salamov A."/>
            <person name="Wisecaver J."/>
            <person name="Long T.M."/>
            <person name="Aerts A.L."/>
            <person name="Barry K."/>
            <person name="Choi C."/>
            <person name="Clum A."/>
            <person name="Coughlan A.Y."/>
            <person name="Deshpande S."/>
            <person name="Douglass A.P."/>
            <person name="Hanson S.J."/>
            <person name="Klenk H.-P."/>
            <person name="Labutti K."/>
            <person name="Lapidus A."/>
            <person name="Lindquist E."/>
            <person name="Lipzen A."/>
            <person name="Meier-Kolthoff J.P."/>
            <person name="Ohm R.A."/>
            <person name="Otillar R.P."/>
            <person name="Pangilinan J."/>
            <person name="Peng Y."/>
            <person name="Rokas A."/>
            <person name="Rosa C.A."/>
            <person name="Scheuner C."/>
            <person name="Sibirny A.A."/>
            <person name="Slot J.C."/>
            <person name="Stielow J.B."/>
            <person name="Sun H."/>
            <person name="Kurtzman C.P."/>
            <person name="Blackwell M."/>
            <person name="Grigoriev I.V."/>
            <person name="Jeffries T.W."/>
        </authorList>
    </citation>
    <scope>NUCLEOTIDE SEQUENCE [LARGE SCALE GENOMIC DNA]</scope>
    <source>
        <strain evidence="10">NRRL Y-2460</strain>
    </source>
</reference>
<accession>A0A1E4TNI9</accession>
<dbReference type="Gene3D" id="1.10.510.10">
    <property type="entry name" value="Transferase(Phosphotransferase) domain 1"/>
    <property type="match status" value="1"/>
</dbReference>
<dbReference type="AlphaFoldDB" id="A0A1E4TNI9"/>
<dbReference type="PROSITE" id="PS00108">
    <property type="entry name" value="PROTEIN_KINASE_ST"/>
    <property type="match status" value="1"/>
</dbReference>
<feature type="region of interest" description="Disordered" evidence="7">
    <location>
        <begin position="439"/>
        <end position="505"/>
    </location>
</feature>
<dbReference type="GO" id="GO:0004674">
    <property type="term" value="F:protein serine/threonine kinase activity"/>
    <property type="evidence" value="ECO:0007669"/>
    <property type="project" value="UniProtKB-KW"/>
</dbReference>
<evidence type="ECO:0000313" key="9">
    <source>
        <dbReference type="EMBL" id="ODV93301.1"/>
    </source>
</evidence>
<dbReference type="SMART" id="SM00220">
    <property type="entry name" value="S_TKc"/>
    <property type="match status" value="1"/>
</dbReference>
<feature type="binding site" evidence="6">
    <location>
        <position position="44"/>
    </location>
    <ligand>
        <name>ATP</name>
        <dbReference type="ChEBI" id="CHEBI:30616"/>
    </ligand>
</feature>
<evidence type="ECO:0000256" key="6">
    <source>
        <dbReference type="PROSITE-ProRule" id="PRU10141"/>
    </source>
</evidence>
<keyword evidence="3 6" id="KW-0547">Nucleotide-binding</keyword>
<evidence type="ECO:0000256" key="1">
    <source>
        <dbReference type="ARBA" id="ARBA00022527"/>
    </source>
</evidence>
<evidence type="ECO:0000313" key="10">
    <source>
        <dbReference type="Proteomes" id="UP000094236"/>
    </source>
</evidence>
<dbReference type="InterPro" id="IPR011009">
    <property type="entry name" value="Kinase-like_dom_sf"/>
</dbReference>
<protein>
    <recommendedName>
        <fullName evidence="8">Protein kinase domain-containing protein</fullName>
    </recommendedName>
</protein>
<dbReference type="GO" id="GO:0005524">
    <property type="term" value="F:ATP binding"/>
    <property type="evidence" value="ECO:0007669"/>
    <property type="project" value="UniProtKB-UniRule"/>
</dbReference>
<organism evidence="9 10">
    <name type="scientific">Pachysolen tannophilus NRRL Y-2460</name>
    <dbReference type="NCBI Taxonomy" id="669874"/>
    <lineage>
        <taxon>Eukaryota</taxon>
        <taxon>Fungi</taxon>
        <taxon>Dikarya</taxon>
        <taxon>Ascomycota</taxon>
        <taxon>Saccharomycotina</taxon>
        <taxon>Pichiomycetes</taxon>
        <taxon>Pachysolenaceae</taxon>
        <taxon>Pachysolen</taxon>
    </lineage>
</organism>
<dbReference type="EMBL" id="KV454018">
    <property type="protein sequence ID" value="ODV93301.1"/>
    <property type="molecule type" value="Genomic_DNA"/>
</dbReference>